<dbReference type="Proteomes" id="UP000814140">
    <property type="component" value="Unassembled WGS sequence"/>
</dbReference>
<organism evidence="1 2">
    <name type="scientific">Artomyces pyxidatus</name>
    <dbReference type="NCBI Taxonomy" id="48021"/>
    <lineage>
        <taxon>Eukaryota</taxon>
        <taxon>Fungi</taxon>
        <taxon>Dikarya</taxon>
        <taxon>Basidiomycota</taxon>
        <taxon>Agaricomycotina</taxon>
        <taxon>Agaricomycetes</taxon>
        <taxon>Russulales</taxon>
        <taxon>Auriscalpiaceae</taxon>
        <taxon>Artomyces</taxon>
    </lineage>
</organism>
<protein>
    <submittedName>
        <fullName evidence="1">Thioredoxin-like protein</fullName>
    </submittedName>
</protein>
<gene>
    <name evidence="1" type="ORF">BV25DRAFT_1832737</name>
</gene>
<keyword evidence="2" id="KW-1185">Reference proteome</keyword>
<comment type="caution">
    <text evidence="1">The sequence shown here is derived from an EMBL/GenBank/DDBJ whole genome shotgun (WGS) entry which is preliminary data.</text>
</comment>
<reference evidence="1" key="1">
    <citation type="submission" date="2021-03" db="EMBL/GenBank/DDBJ databases">
        <authorList>
            <consortium name="DOE Joint Genome Institute"/>
            <person name="Ahrendt S."/>
            <person name="Looney B.P."/>
            <person name="Miyauchi S."/>
            <person name="Morin E."/>
            <person name="Drula E."/>
            <person name="Courty P.E."/>
            <person name="Chicoki N."/>
            <person name="Fauchery L."/>
            <person name="Kohler A."/>
            <person name="Kuo A."/>
            <person name="Labutti K."/>
            <person name="Pangilinan J."/>
            <person name="Lipzen A."/>
            <person name="Riley R."/>
            <person name="Andreopoulos W."/>
            <person name="He G."/>
            <person name="Johnson J."/>
            <person name="Barry K.W."/>
            <person name="Grigoriev I.V."/>
            <person name="Nagy L."/>
            <person name="Hibbett D."/>
            <person name="Henrissat B."/>
            <person name="Matheny P.B."/>
            <person name="Labbe J."/>
            <person name="Martin F."/>
        </authorList>
    </citation>
    <scope>NUCLEOTIDE SEQUENCE</scope>
    <source>
        <strain evidence="1">HHB10654</strain>
    </source>
</reference>
<dbReference type="EMBL" id="MU277274">
    <property type="protein sequence ID" value="KAI0055969.1"/>
    <property type="molecule type" value="Genomic_DNA"/>
</dbReference>
<evidence type="ECO:0000313" key="2">
    <source>
        <dbReference type="Proteomes" id="UP000814140"/>
    </source>
</evidence>
<name>A0ACB8SHG3_9AGAM</name>
<reference evidence="1" key="2">
    <citation type="journal article" date="2022" name="New Phytol.">
        <title>Evolutionary transition to the ectomycorrhizal habit in the genomes of a hyperdiverse lineage of mushroom-forming fungi.</title>
        <authorList>
            <person name="Looney B."/>
            <person name="Miyauchi S."/>
            <person name="Morin E."/>
            <person name="Drula E."/>
            <person name="Courty P.E."/>
            <person name="Kohler A."/>
            <person name="Kuo A."/>
            <person name="LaButti K."/>
            <person name="Pangilinan J."/>
            <person name="Lipzen A."/>
            <person name="Riley R."/>
            <person name="Andreopoulos W."/>
            <person name="He G."/>
            <person name="Johnson J."/>
            <person name="Nolan M."/>
            <person name="Tritt A."/>
            <person name="Barry K.W."/>
            <person name="Grigoriev I.V."/>
            <person name="Nagy L.G."/>
            <person name="Hibbett D."/>
            <person name="Henrissat B."/>
            <person name="Matheny P.B."/>
            <person name="Labbe J."/>
            <person name="Martin F.M."/>
        </authorList>
    </citation>
    <scope>NUCLEOTIDE SEQUENCE</scope>
    <source>
        <strain evidence="1">HHB10654</strain>
    </source>
</reference>
<sequence length="265" mass="29505">MGPGRTGVKGVIRDRDEAAARDRDRRARDAADLARRMEKASLGGKTFLEEERERQWEQALLEGAGALREAKGRFGHLREVGMRGFVPAVEEDGGVWVVVHIYAPSLERCDTLDDSLVRLARAHPETKFIRCRASAIGFATTPSSASHRSARKPTSNFLSTSSRIVEDEEDPYGDDAENGGDEEDLEDEEDEDAVDTDVLPTMLVYQGGELVHNWVRVDWEAGAPGVEDLLERHHVIQPRRMGTGNFGASLDDEEELRFNSDPDDF</sequence>
<accession>A0ACB8SHG3</accession>
<proteinExistence type="predicted"/>
<evidence type="ECO:0000313" key="1">
    <source>
        <dbReference type="EMBL" id="KAI0055969.1"/>
    </source>
</evidence>